<feature type="compositionally biased region" description="Polar residues" evidence="1">
    <location>
        <begin position="119"/>
        <end position="158"/>
    </location>
</feature>
<feature type="compositionally biased region" description="Low complexity" evidence="1">
    <location>
        <begin position="195"/>
        <end position="216"/>
    </location>
</feature>
<feature type="compositionally biased region" description="Polar residues" evidence="1">
    <location>
        <begin position="238"/>
        <end position="250"/>
    </location>
</feature>
<evidence type="ECO:0000256" key="1">
    <source>
        <dbReference type="SAM" id="MobiDB-lite"/>
    </source>
</evidence>
<gene>
    <name evidence="2" type="ORF">GA_TR17917_c5_g1_i1_g.57291</name>
</gene>
<feature type="compositionally biased region" description="Polar residues" evidence="1">
    <location>
        <begin position="286"/>
        <end position="301"/>
    </location>
</feature>
<organism evidence="2">
    <name type="scientific">Noccaea caerulescens</name>
    <name type="common">Alpine penny-cress</name>
    <name type="synonym">Thlaspi caerulescens</name>
    <dbReference type="NCBI Taxonomy" id="107243"/>
    <lineage>
        <taxon>Eukaryota</taxon>
        <taxon>Viridiplantae</taxon>
        <taxon>Streptophyta</taxon>
        <taxon>Embryophyta</taxon>
        <taxon>Tracheophyta</taxon>
        <taxon>Spermatophyta</taxon>
        <taxon>Magnoliopsida</taxon>
        <taxon>eudicotyledons</taxon>
        <taxon>Gunneridae</taxon>
        <taxon>Pentapetalae</taxon>
        <taxon>rosids</taxon>
        <taxon>malvids</taxon>
        <taxon>Brassicales</taxon>
        <taxon>Brassicaceae</taxon>
        <taxon>Coluteocarpeae</taxon>
        <taxon>Noccaea</taxon>
    </lineage>
</organism>
<feature type="region of interest" description="Disordered" evidence="1">
    <location>
        <begin position="59"/>
        <end position="78"/>
    </location>
</feature>
<proteinExistence type="predicted"/>
<evidence type="ECO:0000313" key="2">
    <source>
        <dbReference type="EMBL" id="JAU23140.1"/>
    </source>
</evidence>
<evidence type="ECO:0008006" key="3">
    <source>
        <dbReference type="Google" id="ProtNLM"/>
    </source>
</evidence>
<sequence>MSDRSLKKSLSGKSNLPADIVVGDADENLDLFSVNRVGANPLTSFDVLLKQGRRSFEQAKIANPESNDDKKHGNGPLYTIPEVPLGTLSRLVLEARNVTSKLHSISTTRAASKSESDPSSKPTRSNSTIRPSNIPTLRPSNIPTLRPSNIGSTLPTVRSSSAPKKTTTTSASASVLVSYPKRTVSRSLTPVSRKTPASRSPTPSRITTTTTSITPSFKKAGDAQRSRSLTPRSKPLIATNSSAPPSSKTNVRSASVTSRPSVSSTPRTPPRLKETVTLAFGRPVGTTGNVNSPKRNTSPDVTRTRPKGRSASPSSLIPTFSGVSHALATPKSVKPSATVADSTRSGRKLSKASIQIANNHLFQDARNGKGGTNPISSTMLYPHSIRSSSLRKRCGSSEGSSSSNHEEEDGKSLTKEGNTDQKKDSARYEALLDVKDVKDTNWLLNLDDESNPSLIFDNAFESPPEPFSPL</sequence>
<feature type="region of interest" description="Disordered" evidence="1">
    <location>
        <begin position="103"/>
        <end position="350"/>
    </location>
</feature>
<accession>A0A1J3E211</accession>
<dbReference type="AlphaFoldDB" id="A0A1J3E211"/>
<feature type="compositionally biased region" description="Low complexity" evidence="1">
    <location>
        <begin position="159"/>
        <end position="174"/>
    </location>
</feature>
<feature type="compositionally biased region" description="Low complexity" evidence="1">
    <location>
        <begin position="251"/>
        <end position="266"/>
    </location>
</feature>
<protein>
    <recommendedName>
        <fullName evidence="3">Mucin-5AC</fullName>
    </recommendedName>
</protein>
<reference evidence="2" key="1">
    <citation type="submission" date="2016-07" db="EMBL/GenBank/DDBJ databases">
        <title>De novo transcriptome assembly of four accessions of the metal hyperaccumulator plant Noccaea caerulescens.</title>
        <authorList>
            <person name="Blande D."/>
            <person name="Halimaa P."/>
            <person name="Tervahauta A.I."/>
            <person name="Aarts M.G."/>
            <person name="Karenlampi S.O."/>
        </authorList>
    </citation>
    <scope>NUCLEOTIDE SEQUENCE</scope>
</reference>
<name>A0A1J3E211_NOCCA</name>
<feature type="region of interest" description="Disordered" evidence="1">
    <location>
        <begin position="363"/>
        <end position="424"/>
    </location>
</feature>
<feature type="compositionally biased region" description="Basic and acidic residues" evidence="1">
    <location>
        <begin position="404"/>
        <end position="424"/>
    </location>
</feature>
<dbReference type="EMBL" id="GEVI01009180">
    <property type="protein sequence ID" value="JAU23140.1"/>
    <property type="molecule type" value="Transcribed_RNA"/>
</dbReference>
<feature type="compositionally biased region" description="Polar residues" evidence="1">
    <location>
        <begin position="311"/>
        <end position="322"/>
    </location>
</feature>